<accession>A0AAW7M6G1</accession>
<gene>
    <name evidence="2" type="ORF">QQ002_10865</name>
    <name evidence="3" type="ORF">QQX10_12350</name>
</gene>
<name>A0AAW7M6G1_9MICO</name>
<evidence type="ECO:0000313" key="4">
    <source>
        <dbReference type="Proteomes" id="UP001172737"/>
    </source>
</evidence>
<keyword evidence="4" id="KW-1185">Reference proteome</keyword>
<dbReference type="Proteomes" id="UP001172756">
    <property type="component" value="Unassembled WGS sequence"/>
</dbReference>
<dbReference type="Proteomes" id="UP001172737">
    <property type="component" value="Unassembled WGS sequence"/>
</dbReference>
<dbReference type="EMBL" id="JAUHPX010000008">
    <property type="protein sequence ID" value="MDN4488957.1"/>
    <property type="molecule type" value="Genomic_DNA"/>
</dbReference>
<sequence>MRTRMKVRSHGGAAVLVKGMGALAGLAAAATLSLAACADPNTAENQAGAGQNVGYVYSGGSWGSTQRLSDTGLVREPMTGGLPAYAVPAPVAEEYEAMPCVPDASCGRDTVGDAVEPMGGMPDYVRESLGDQVDHYEPLGGVPEYAYSSVDE</sequence>
<comment type="caution">
    <text evidence="3">The sequence shown here is derived from an EMBL/GenBank/DDBJ whole genome shotgun (WGS) entry which is preliminary data.</text>
</comment>
<dbReference type="RefSeq" id="WP_301121191.1">
    <property type="nucleotide sequence ID" value="NZ_JAUHPX010000008.1"/>
</dbReference>
<reference evidence="2 5" key="2">
    <citation type="submission" date="2023-06" db="EMBL/GenBank/DDBJ databases">
        <title>SYSU T0a273.</title>
        <authorList>
            <person name="Gao L."/>
            <person name="Fang B.-Z."/>
            <person name="Li W.-J."/>
        </authorList>
    </citation>
    <scope>NUCLEOTIDE SEQUENCE [LARGE SCALE GENOMIC DNA]</scope>
    <source>
        <strain evidence="2 5">SYSU T0a273</strain>
    </source>
</reference>
<feature type="chain" id="PRO_5044718364" evidence="1">
    <location>
        <begin position="39"/>
        <end position="152"/>
    </location>
</feature>
<dbReference type="EMBL" id="JAUHQB010000008">
    <property type="protein sequence ID" value="MDN4484040.1"/>
    <property type="molecule type" value="Genomic_DNA"/>
</dbReference>
<reference evidence="3" key="1">
    <citation type="submission" date="2023-06" db="EMBL/GenBank/DDBJ databases">
        <title>Sysu t00039.</title>
        <authorList>
            <person name="Gao L."/>
            <person name="Fang B.-Z."/>
            <person name="Li W.-J."/>
        </authorList>
    </citation>
    <scope>NUCLEOTIDE SEQUENCE</scope>
    <source>
        <strain evidence="3">SYSU T00039</strain>
    </source>
</reference>
<keyword evidence="1" id="KW-0732">Signal</keyword>
<feature type="signal peptide" evidence="1">
    <location>
        <begin position="1"/>
        <end position="38"/>
    </location>
</feature>
<protein>
    <submittedName>
        <fullName evidence="3">Uncharacterized protein</fullName>
    </submittedName>
</protein>
<proteinExistence type="predicted"/>
<organism evidence="3 4">
    <name type="scientific">Demequina lignilytica</name>
    <dbReference type="NCBI Taxonomy" id="3051663"/>
    <lineage>
        <taxon>Bacteria</taxon>
        <taxon>Bacillati</taxon>
        <taxon>Actinomycetota</taxon>
        <taxon>Actinomycetes</taxon>
        <taxon>Micrococcales</taxon>
        <taxon>Demequinaceae</taxon>
        <taxon>Demequina</taxon>
    </lineage>
</organism>
<dbReference type="AlphaFoldDB" id="A0AAW7M6G1"/>
<evidence type="ECO:0000313" key="2">
    <source>
        <dbReference type="EMBL" id="MDN4484040.1"/>
    </source>
</evidence>
<evidence type="ECO:0000313" key="5">
    <source>
        <dbReference type="Proteomes" id="UP001172756"/>
    </source>
</evidence>
<evidence type="ECO:0000313" key="3">
    <source>
        <dbReference type="EMBL" id="MDN4488957.1"/>
    </source>
</evidence>
<evidence type="ECO:0000256" key="1">
    <source>
        <dbReference type="SAM" id="SignalP"/>
    </source>
</evidence>